<evidence type="ECO:0000259" key="2">
    <source>
        <dbReference type="Pfam" id="PF07969"/>
    </source>
</evidence>
<feature type="region of interest" description="Disordered" evidence="1">
    <location>
        <begin position="423"/>
        <end position="476"/>
    </location>
</feature>
<comment type="caution">
    <text evidence="3">The sequence shown here is derived from an EMBL/GenBank/DDBJ whole genome shotgun (WGS) entry which is preliminary data.</text>
</comment>
<dbReference type="RefSeq" id="WP_323279658.1">
    <property type="nucleotide sequence ID" value="NZ_JAYGGQ010000010.1"/>
</dbReference>
<sequence length="476" mass="49013">MPGSLPRQLTAVRNASLPDGRIVDLSIAGSTVGDVVPAGRPAARETTGPDETSLDLTGWLLLPAPAEPHAHLDKALSFDAIDPPLGDLPSAIAAWRAHTATMTVDEIAGRARAQALAMLASGITAIRSHVDVLGADGPPNSCASVEHATRGARALIQVREELAGLLDLELVALAGPQTPDRHVEAVLDLGVDLVGGAPHLAPDPAADLSRLLAIAEWREIGADLHTDENLDGPVTLDAFARAVRNWPRGRTRTAGHCVRLGTLDAARRGAVIRDVRDADLGIVTLPITNLYLQGWEHPVATPRGLPPLRELLDAGVRVGAGADNVRDPFNPVGRSDALETASLLVTAGHLSPTEAYDLVSHGAREVMGLAPAGAAPGAQADFLAIRAANLADAIASAPAERIVIHRGRIVAATEVRRALPAVGPGGVNPHPAAAFPVRTTTAPPPPAVVPPSAVPRPPAHAPAPVPARVPTAAPAS</sequence>
<feature type="domain" description="Amidohydrolase 3" evidence="2">
    <location>
        <begin position="103"/>
        <end position="410"/>
    </location>
</feature>
<dbReference type="Gene3D" id="3.20.20.140">
    <property type="entry name" value="Metal-dependent hydrolases"/>
    <property type="match status" value="1"/>
</dbReference>
<dbReference type="InterPro" id="IPR032466">
    <property type="entry name" value="Metal_Hydrolase"/>
</dbReference>
<dbReference type="Pfam" id="PF07969">
    <property type="entry name" value="Amidohydro_3"/>
    <property type="match status" value="1"/>
</dbReference>
<dbReference type="Proteomes" id="UP001304769">
    <property type="component" value="Unassembled WGS sequence"/>
</dbReference>
<organism evidence="3 4">
    <name type="scientific">Sinomonas terricola</name>
    <dbReference type="NCBI Taxonomy" id="3110330"/>
    <lineage>
        <taxon>Bacteria</taxon>
        <taxon>Bacillati</taxon>
        <taxon>Actinomycetota</taxon>
        <taxon>Actinomycetes</taxon>
        <taxon>Micrococcales</taxon>
        <taxon>Micrococcaceae</taxon>
        <taxon>Sinomonas</taxon>
    </lineage>
</organism>
<dbReference type="InterPro" id="IPR011059">
    <property type="entry name" value="Metal-dep_hydrolase_composite"/>
</dbReference>
<feature type="compositionally biased region" description="Low complexity" evidence="1">
    <location>
        <begin position="431"/>
        <end position="441"/>
    </location>
</feature>
<protein>
    <submittedName>
        <fullName evidence="3">Amidohydrolase family protein</fullName>
    </submittedName>
</protein>
<evidence type="ECO:0000313" key="3">
    <source>
        <dbReference type="EMBL" id="MEA5455776.1"/>
    </source>
</evidence>
<feature type="compositionally biased region" description="Pro residues" evidence="1">
    <location>
        <begin position="442"/>
        <end position="467"/>
    </location>
</feature>
<dbReference type="InterPro" id="IPR052349">
    <property type="entry name" value="Metallo-hydrolase_Enzymes"/>
</dbReference>
<reference evidence="3 4" key="1">
    <citation type="submission" date="2023-12" db="EMBL/GenBank/DDBJ databases">
        <title>Sinomonas terricola sp. nov, isolated from litchi orchard soil in Guangdong, PR China.</title>
        <authorList>
            <person name="Jiaxin W."/>
            <person name="Yang Z."/>
            <person name="Honghui Z."/>
        </authorList>
    </citation>
    <scope>NUCLEOTIDE SEQUENCE [LARGE SCALE GENOMIC DNA]</scope>
    <source>
        <strain evidence="3 4">JGH33</strain>
    </source>
</reference>
<name>A0ABU5T7T5_9MICC</name>
<accession>A0ABU5T7T5</accession>
<evidence type="ECO:0000313" key="4">
    <source>
        <dbReference type="Proteomes" id="UP001304769"/>
    </source>
</evidence>
<keyword evidence="4" id="KW-1185">Reference proteome</keyword>
<dbReference type="PANTHER" id="PTHR32027">
    <property type="entry name" value="CYTOSINE DEAMINASE"/>
    <property type="match status" value="1"/>
</dbReference>
<gene>
    <name evidence="3" type="ORF">SPF06_13660</name>
</gene>
<proteinExistence type="predicted"/>
<dbReference type="Gene3D" id="2.30.40.10">
    <property type="entry name" value="Urease, subunit C, domain 1"/>
    <property type="match status" value="1"/>
</dbReference>
<dbReference type="SUPFAM" id="SSF51556">
    <property type="entry name" value="Metallo-dependent hydrolases"/>
    <property type="match status" value="1"/>
</dbReference>
<dbReference type="PANTHER" id="PTHR32027:SF9">
    <property type="entry name" value="BLL3847 PROTEIN"/>
    <property type="match status" value="1"/>
</dbReference>
<dbReference type="InterPro" id="IPR013108">
    <property type="entry name" value="Amidohydro_3"/>
</dbReference>
<dbReference type="EMBL" id="JAYGGQ010000010">
    <property type="protein sequence ID" value="MEA5455776.1"/>
    <property type="molecule type" value="Genomic_DNA"/>
</dbReference>
<evidence type="ECO:0000256" key="1">
    <source>
        <dbReference type="SAM" id="MobiDB-lite"/>
    </source>
</evidence>